<evidence type="ECO:0000313" key="2">
    <source>
        <dbReference type="EMBL" id="MBC8593073.1"/>
    </source>
</evidence>
<protein>
    <submittedName>
        <fullName evidence="2">PorP/SprF family type IX secretion system membrane protein</fullName>
    </submittedName>
</protein>
<keyword evidence="1" id="KW-0732">Signal</keyword>
<dbReference type="RefSeq" id="WP_262434233.1">
    <property type="nucleotide sequence ID" value="NZ_JACRTF010000001.1"/>
</dbReference>
<dbReference type="NCBIfam" id="TIGR03519">
    <property type="entry name" value="T9SS_PorP_fam"/>
    <property type="match status" value="1"/>
</dbReference>
<reference evidence="2" key="1">
    <citation type="submission" date="2020-08" db="EMBL/GenBank/DDBJ databases">
        <title>Genome public.</title>
        <authorList>
            <person name="Liu C."/>
            <person name="Sun Q."/>
        </authorList>
    </citation>
    <scope>NUCLEOTIDE SEQUENCE</scope>
    <source>
        <strain evidence="2">N12</strain>
    </source>
</reference>
<proteinExistence type="predicted"/>
<gene>
    <name evidence="2" type="ORF">H8744_07345</name>
</gene>
<dbReference type="InterPro" id="IPR019861">
    <property type="entry name" value="PorP/SprF_Bacteroidetes"/>
</dbReference>
<evidence type="ECO:0000256" key="1">
    <source>
        <dbReference type="SAM" id="SignalP"/>
    </source>
</evidence>
<dbReference type="Proteomes" id="UP000651085">
    <property type="component" value="Unassembled WGS sequence"/>
</dbReference>
<dbReference type="AlphaFoldDB" id="A0A926EZY8"/>
<sequence length="322" mass="36015">MNRFCLIFILFSLALLSPLKVKAQYDVHFNQYWGLKGFYNPAWAGQTDKLNISGTYSMQMMGFTRAPRTMFFGADMPFSLFNKKHGAGAGFFSDAVGLFRNQRTWLQYSYKHQFRKSKSRLGIGIQVGIINVAFDPTDINLGEVDDDPAFPKQEESGTSLDFGVGAFYSHPKFYVGFSGQHLTMPTLELGTTEAGTTSKIKIDPMVYFTGGYNIQTRNPLVSIQPSMLLQSDFSSMRLDMTGRVMYTFSERVFVGGLTYSPGISFTFSLGATIRGITVGYAYELYTSKIGVASGSHDLMVSYAMDINLFKKSKNKHKSVRIL</sequence>
<dbReference type="EMBL" id="JACRTF010000001">
    <property type="protein sequence ID" value="MBC8593073.1"/>
    <property type="molecule type" value="Genomic_DNA"/>
</dbReference>
<accession>A0A926EZY8</accession>
<dbReference type="Pfam" id="PF11751">
    <property type="entry name" value="PorP_SprF"/>
    <property type="match status" value="1"/>
</dbReference>
<feature type="signal peptide" evidence="1">
    <location>
        <begin position="1"/>
        <end position="23"/>
    </location>
</feature>
<organism evidence="2 3">
    <name type="scientific">Jilunia laotingensis</name>
    <dbReference type="NCBI Taxonomy" id="2763675"/>
    <lineage>
        <taxon>Bacteria</taxon>
        <taxon>Pseudomonadati</taxon>
        <taxon>Bacteroidota</taxon>
        <taxon>Bacteroidia</taxon>
        <taxon>Bacteroidales</taxon>
        <taxon>Bacteroidaceae</taxon>
        <taxon>Jilunia</taxon>
    </lineage>
</organism>
<keyword evidence="3" id="KW-1185">Reference proteome</keyword>
<name>A0A926EZY8_9BACT</name>
<feature type="chain" id="PRO_5038071572" evidence="1">
    <location>
        <begin position="24"/>
        <end position="322"/>
    </location>
</feature>
<evidence type="ECO:0000313" key="3">
    <source>
        <dbReference type="Proteomes" id="UP000651085"/>
    </source>
</evidence>
<comment type="caution">
    <text evidence="2">The sequence shown here is derived from an EMBL/GenBank/DDBJ whole genome shotgun (WGS) entry which is preliminary data.</text>
</comment>